<dbReference type="EMBL" id="QNRM01000025">
    <property type="protein sequence ID" value="RBP10689.1"/>
    <property type="molecule type" value="Genomic_DNA"/>
</dbReference>
<proteinExistence type="predicted"/>
<protein>
    <submittedName>
        <fullName evidence="1">Uncharacterized protein</fullName>
    </submittedName>
</protein>
<gene>
    <name evidence="1" type="ORF">DFP87_12552</name>
</gene>
<name>A0ABX9FUZ5_9BURK</name>
<dbReference type="GeneID" id="99734319"/>
<accession>A0ABX9FUZ5</accession>
<reference evidence="1 2" key="1">
    <citation type="submission" date="2018-06" db="EMBL/GenBank/DDBJ databases">
        <title>Genomic Encyclopedia of Type Strains, Phase III (KMG-III): the genomes of soil and plant-associated and newly described type strains.</title>
        <authorList>
            <person name="Whitman W."/>
        </authorList>
    </citation>
    <scope>NUCLEOTIDE SEQUENCE [LARGE SCALE GENOMIC DNA]</scope>
    <source>
        <strain evidence="1 2">CECT 7342</strain>
    </source>
</reference>
<evidence type="ECO:0000313" key="2">
    <source>
        <dbReference type="Proteomes" id="UP000252124"/>
    </source>
</evidence>
<dbReference type="RefSeq" id="WP_088591517.1">
    <property type="nucleotide sequence ID" value="NZ_CADIJU010000031.1"/>
</dbReference>
<evidence type="ECO:0000313" key="1">
    <source>
        <dbReference type="EMBL" id="RBP10689.1"/>
    </source>
</evidence>
<sequence length="71" mass="7734">MALKFNVELDDTDILSALKGASHADLEKLIFDIDLSVSEKDFTVGVIKLLIESLQSEGLFVTPQEIGLGLE</sequence>
<dbReference type="Proteomes" id="UP000252124">
    <property type="component" value="Unassembled WGS sequence"/>
</dbReference>
<keyword evidence="2" id="KW-1185">Reference proteome</keyword>
<comment type="caution">
    <text evidence="1">The sequence shown here is derived from an EMBL/GenBank/DDBJ whole genome shotgun (WGS) entry which is preliminary data.</text>
</comment>
<organism evidence="1 2">
    <name type="scientific">Achromobacter marplatensis</name>
    <dbReference type="NCBI Taxonomy" id="470868"/>
    <lineage>
        <taxon>Bacteria</taxon>
        <taxon>Pseudomonadati</taxon>
        <taxon>Pseudomonadota</taxon>
        <taxon>Betaproteobacteria</taxon>
        <taxon>Burkholderiales</taxon>
        <taxon>Alcaligenaceae</taxon>
        <taxon>Achromobacter</taxon>
    </lineage>
</organism>